<comment type="caution">
    <text evidence="2">The sequence shown here is derived from an EMBL/GenBank/DDBJ whole genome shotgun (WGS) entry which is preliminary data.</text>
</comment>
<dbReference type="Proteomes" id="UP001151234">
    <property type="component" value="Unassembled WGS sequence"/>
</dbReference>
<dbReference type="Pfam" id="PF09476">
    <property type="entry name" value="Pilus_CpaD"/>
    <property type="match status" value="1"/>
</dbReference>
<evidence type="ECO:0000313" key="3">
    <source>
        <dbReference type="Proteomes" id="UP001151234"/>
    </source>
</evidence>
<reference evidence="2" key="1">
    <citation type="submission" date="2022-11" db="EMBL/GenBank/DDBJ databases">
        <title>Draft genome sequence of Hoeflea poritis E7-10 and Hoeflea prorocentri PM5-8, separated from scleractinian coral Porites lutea and marine dinoflagellate.</title>
        <authorList>
            <person name="Zhang G."/>
            <person name="Wei Q."/>
            <person name="Cai L."/>
        </authorList>
    </citation>
    <scope>NUCLEOTIDE SEQUENCE</scope>
    <source>
        <strain evidence="2">PM5-8</strain>
    </source>
</reference>
<dbReference type="EMBL" id="JAPJZI010000001">
    <property type="protein sequence ID" value="MDA5400770.1"/>
    <property type="molecule type" value="Genomic_DNA"/>
</dbReference>
<feature type="chain" id="PRO_5040982344" evidence="1">
    <location>
        <begin position="31"/>
        <end position="227"/>
    </location>
</feature>
<dbReference type="InterPro" id="IPR019027">
    <property type="entry name" value="Pilus_biogenesis_CpaD-related"/>
</dbReference>
<protein>
    <submittedName>
        <fullName evidence="2">CpaD family pilus assembly lipoprotein</fullName>
    </submittedName>
</protein>
<dbReference type="InterPro" id="IPR013361">
    <property type="entry name" value="Pilus_CpaD"/>
</dbReference>
<evidence type="ECO:0000313" key="2">
    <source>
        <dbReference type="EMBL" id="MDA5400770.1"/>
    </source>
</evidence>
<dbReference type="AlphaFoldDB" id="A0A9X3UM70"/>
<name>A0A9X3UM70_9HYPH</name>
<accession>A0A9X3UM70</accession>
<keyword evidence="1" id="KW-0732">Signal</keyword>
<organism evidence="2 3">
    <name type="scientific">Hoeflea prorocentri</name>
    <dbReference type="NCBI Taxonomy" id="1922333"/>
    <lineage>
        <taxon>Bacteria</taxon>
        <taxon>Pseudomonadati</taxon>
        <taxon>Pseudomonadota</taxon>
        <taxon>Alphaproteobacteria</taxon>
        <taxon>Hyphomicrobiales</taxon>
        <taxon>Rhizobiaceae</taxon>
        <taxon>Hoeflea</taxon>
    </lineage>
</organism>
<keyword evidence="3" id="KW-1185">Reference proteome</keyword>
<dbReference type="NCBIfam" id="TIGR02522">
    <property type="entry name" value="pilus_cpaD"/>
    <property type="match status" value="1"/>
</dbReference>
<gene>
    <name evidence="2" type="ORF">OQ273_19510</name>
</gene>
<dbReference type="PROSITE" id="PS51257">
    <property type="entry name" value="PROKAR_LIPOPROTEIN"/>
    <property type="match status" value="1"/>
</dbReference>
<keyword evidence="2" id="KW-0449">Lipoprotein</keyword>
<dbReference type="RefSeq" id="WP_267992571.1">
    <property type="nucleotide sequence ID" value="NZ_JAPJZI010000001.1"/>
</dbReference>
<feature type="signal peptide" evidence="1">
    <location>
        <begin position="1"/>
        <end position="30"/>
    </location>
</feature>
<sequence>MNQPTKRKSFTPAGIAAVAFAALLAGCANVHDIEVGSIPDDYRTNHPIMISEKAHNLDVPVASTDTDLNFGRTSMVRGFAAEYRENASGTVQIMTPVGSANAAAASRLAGQIKKILVKEGIPSRKIAYQSYQAAAQNDAAPVRLSFTAIGAHTAQCGRWPKDIALNTMENKHYENFGCATQNNLAAQIANPSDLIAPRDMSPIDAQRRDVVIGNYRQYGSTATGGDE</sequence>
<proteinExistence type="predicted"/>
<evidence type="ECO:0000256" key="1">
    <source>
        <dbReference type="SAM" id="SignalP"/>
    </source>
</evidence>